<evidence type="ECO:0000256" key="6">
    <source>
        <dbReference type="ARBA" id="ARBA00022884"/>
    </source>
</evidence>
<feature type="domain" description="Nrap protein" evidence="16">
    <location>
        <begin position="856"/>
        <end position="1010"/>
    </location>
</feature>
<dbReference type="Gene3D" id="1.10.1410.10">
    <property type="match status" value="2"/>
</dbReference>
<evidence type="ECO:0000259" key="16">
    <source>
        <dbReference type="Pfam" id="PF17406"/>
    </source>
</evidence>
<keyword evidence="6" id="KW-0694">RNA-binding</keyword>
<evidence type="ECO:0000256" key="7">
    <source>
        <dbReference type="ARBA" id="ARBA00023242"/>
    </source>
</evidence>
<feature type="domain" description="Nrap protein" evidence="12">
    <location>
        <begin position="194"/>
        <end position="334"/>
    </location>
</feature>
<dbReference type="CTD" id="41973"/>
<dbReference type="InParanoid" id="A0A7F5RG53"/>
<evidence type="ECO:0000256" key="2">
    <source>
        <dbReference type="ARBA" id="ARBA00004604"/>
    </source>
</evidence>
<dbReference type="PANTHER" id="PTHR17972">
    <property type="entry name" value="NUCLEOLAR RNA-ASSOCIATED PROTEIN"/>
    <property type="match status" value="1"/>
</dbReference>
<evidence type="ECO:0000313" key="19">
    <source>
        <dbReference type="RefSeq" id="XP_025834948.1"/>
    </source>
</evidence>
<evidence type="ECO:0000259" key="12">
    <source>
        <dbReference type="Pfam" id="PF03813"/>
    </source>
</evidence>
<evidence type="ECO:0000259" key="17">
    <source>
        <dbReference type="Pfam" id="PF17407"/>
    </source>
</evidence>
<evidence type="ECO:0000256" key="10">
    <source>
        <dbReference type="ARBA" id="ARBA00035020"/>
    </source>
</evidence>
<dbReference type="InterPro" id="IPR035082">
    <property type="entry name" value="Nrap_D1"/>
</dbReference>
<evidence type="ECO:0000256" key="11">
    <source>
        <dbReference type="SAM" id="MobiDB-lite"/>
    </source>
</evidence>
<dbReference type="Pfam" id="PF17407">
    <property type="entry name" value="Nrap_D6"/>
    <property type="match status" value="2"/>
</dbReference>
<comment type="similarity">
    <text evidence="3">Belongs to the NRAP family.</text>
</comment>
<organism evidence="18 19">
    <name type="scientific">Agrilus planipennis</name>
    <name type="common">Emerald ash borer</name>
    <name type="synonym">Agrilus marcopoli</name>
    <dbReference type="NCBI Taxonomy" id="224129"/>
    <lineage>
        <taxon>Eukaryota</taxon>
        <taxon>Metazoa</taxon>
        <taxon>Ecdysozoa</taxon>
        <taxon>Arthropoda</taxon>
        <taxon>Hexapoda</taxon>
        <taxon>Insecta</taxon>
        <taxon>Pterygota</taxon>
        <taxon>Neoptera</taxon>
        <taxon>Endopterygota</taxon>
        <taxon>Coleoptera</taxon>
        <taxon>Polyphaga</taxon>
        <taxon>Elateriformia</taxon>
        <taxon>Buprestoidea</taxon>
        <taxon>Buprestidae</taxon>
        <taxon>Agrilinae</taxon>
        <taxon>Agrilus</taxon>
    </lineage>
</organism>
<dbReference type="Proteomes" id="UP000192223">
    <property type="component" value="Unplaced"/>
</dbReference>
<feature type="compositionally biased region" description="Acidic residues" evidence="11">
    <location>
        <begin position="23"/>
        <end position="34"/>
    </location>
</feature>
<dbReference type="KEGG" id="apln:108738744"/>
<proteinExistence type="inferred from homology"/>
<evidence type="ECO:0000256" key="5">
    <source>
        <dbReference type="ARBA" id="ARBA00022454"/>
    </source>
</evidence>
<dbReference type="GeneID" id="108738744"/>
<dbReference type="Gene3D" id="3.30.70.3030">
    <property type="match status" value="2"/>
</dbReference>
<evidence type="ECO:0000259" key="13">
    <source>
        <dbReference type="Pfam" id="PF17403"/>
    </source>
</evidence>
<dbReference type="InterPro" id="IPR035370">
    <property type="entry name" value="Nrap_D5"/>
</dbReference>
<dbReference type="GO" id="GO:0005694">
    <property type="term" value="C:chromosome"/>
    <property type="evidence" value="ECO:0007669"/>
    <property type="project" value="UniProtKB-SubCell"/>
</dbReference>
<accession>A0A7F5RG53</accession>
<evidence type="ECO:0000256" key="4">
    <source>
        <dbReference type="ARBA" id="ARBA00016437"/>
    </source>
</evidence>
<gene>
    <name evidence="19" type="primary">LOC108738744</name>
</gene>
<dbReference type="GO" id="GO:0034456">
    <property type="term" value="C:UTP-C complex"/>
    <property type="evidence" value="ECO:0007669"/>
    <property type="project" value="TreeGrafter"/>
</dbReference>
<dbReference type="GO" id="GO:0032040">
    <property type="term" value="C:small-subunit processome"/>
    <property type="evidence" value="ECO:0007669"/>
    <property type="project" value="TreeGrafter"/>
</dbReference>
<dbReference type="GO" id="GO:0006409">
    <property type="term" value="P:tRNA export from nucleus"/>
    <property type="evidence" value="ECO:0007669"/>
    <property type="project" value="TreeGrafter"/>
</dbReference>
<comment type="subunit">
    <text evidence="10">Part of the small subunit (SSU) processome, composed of more than 70 proteins and the RNA chaperone small nucleolar RNA (snoRNA) U3.</text>
</comment>
<dbReference type="FunCoup" id="A0A7F5RG53">
    <property type="interactions" value="1594"/>
</dbReference>
<dbReference type="FunFam" id="1.10.1410.10:FF:000006">
    <property type="entry name" value="Nucleolar protein 6"/>
    <property type="match status" value="1"/>
</dbReference>
<evidence type="ECO:0000259" key="15">
    <source>
        <dbReference type="Pfam" id="PF17405"/>
    </source>
</evidence>
<name>A0A7F5RG53_AGRPL</name>
<evidence type="ECO:0000259" key="14">
    <source>
        <dbReference type="Pfam" id="PF17404"/>
    </source>
</evidence>
<dbReference type="InterPro" id="IPR035369">
    <property type="entry name" value="Nrap_D4"/>
</dbReference>
<keyword evidence="5" id="KW-0158">Chromosome</keyword>
<dbReference type="GO" id="GO:0032545">
    <property type="term" value="C:CURI complex"/>
    <property type="evidence" value="ECO:0007669"/>
    <property type="project" value="TreeGrafter"/>
</dbReference>
<dbReference type="Pfam" id="PF17406">
    <property type="entry name" value="Nrap_D5"/>
    <property type="match status" value="1"/>
</dbReference>
<feature type="domain" description="Nrap protein" evidence="14">
    <location>
        <begin position="480"/>
        <end position="638"/>
    </location>
</feature>
<dbReference type="RefSeq" id="XP_025834948.1">
    <property type="nucleotide sequence ID" value="XM_025979163.1"/>
</dbReference>
<keyword evidence="7" id="KW-0539">Nucleus</keyword>
<dbReference type="InterPro" id="IPR005554">
    <property type="entry name" value="NOL6/Upt22"/>
</dbReference>
<dbReference type="GO" id="GO:0003723">
    <property type="term" value="F:RNA binding"/>
    <property type="evidence" value="ECO:0007669"/>
    <property type="project" value="UniProtKB-KW"/>
</dbReference>
<feature type="domain" description="Nrap protein" evidence="17">
    <location>
        <begin position="1236"/>
        <end position="1368"/>
    </location>
</feature>
<comment type="function">
    <text evidence="9">Part of the small subunit (SSU) processome, first precursor of the small eukaryotic ribosomal subunit. During the assembly of the SSU processome in the nucleolus, many ribosome biogenesis factors, an RNA chaperone and ribosomal proteins associate with the nascent pre-rRNA and work in concert to generate RNA folding, modifications, rearrangements and cleavage as well as targeted degradation of pre-ribosomal RNA by the RNA exosome.</text>
</comment>
<dbReference type="Pfam" id="PF17403">
    <property type="entry name" value="Nrap_D2"/>
    <property type="match status" value="1"/>
</dbReference>
<evidence type="ECO:0000256" key="3">
    <source>
        <dbReference type="ARBA" id="ARBA00006674"/>
    </source>
</evidence>
<dbReference type="InterPro" id="IPR035367">
    <property type="entry name" value="Nrap_D2"/>
</dbReference>
<evidence type="ECO:0000313" key="18">
    <source>
        <dbReference type="Proteomes" id="UP000192223"/>
    </source>
</evidence>
<feature type="region of interest" description="Disordered" evidence="11">
    <location>
        <begin position="1"/>
        <end position="73"/>
    </location>
</feature>
<feature type="domain" description="Nrap protein" evidence="13">
    <location>
        <begin position="339"/>
        <end position="476"/>
    </location>
</feature>
<protein>
    <recommendedName>
        <fullName evidence="4">Nucleolar protein 6</fullName>
    </recommendedName>
    <alternativeName>
        <fullName evidence="8">Maternal transcript 89Ba</fullName>
    </alternativeName>
</protein>
<dbReference type="GO" id="GO:0006364">
    <property type="term" value="P:rRNA processing"/>
    <property type="evidence" value="ECO:0007669"/>
    <property type="project" value="TreeGrafter"/>
</dbReference>
<keyword evidence="18" id="KW-1185">Reference proteome</keyword>
<dbReference type="InterPro" id="IPR035368">
    <property type="entry name" value="Nrap_D3"/>
</dbReference>
<dbReference type="InterPro" id="IPR035371">
    <property type="entry name" value="Nrap_D6"/>
</dbReference>
<dbReference type="Pfam" id="PF03813">
    <property type="entry name" value="Nrap"/>
    <property type="match status" value="1"/>
</dbReference>
<feature type="domain" description="Nrap protein" evidence="15">
    <location>
        <begin position="657"/>
        <end position="853"/>
    </location>
</feature>
<dbReference type="Pfam" id="PF17404">
    <property type="entry name" value="Nrap_D3"/>
    <property type="match status" value="1"/>
</dbReference>
<feature type="domain" description="Nrap protein" evidence="17">
    <location>
        <begin position="1015"/>
        <end position="1147"/>
    </location>
</feature>
<dbReference type="PANTHER" id="PTHR17972:SF0">
    <property type="entry name" value="NUCLEOLAR PROTEIN 6"/>
    <property type="match status" value="1"/>
</dbReference>
<evidence type="ECO:0000256" key="9">
    <source>
        <dbReference type="ARBA" id="ARBA00035000"/>
    </source>
</evidence>
<evidence type="ECO:0000256" key="8">
    <source>
        <dbReference type="ARBA" id="ARBA00031711"/>
    </source>
</evidence>
<evidence type="ECO:0000256" key="1">
    <source>
        <dbReference type="ARBA" id="ARBA00004286"/>
    </source>
</evidence>
<reference evidence="19" key="1">
    <citation type="submission" date="2025-08" db="UniProtKB">
        <authorList>
            <consortium name="RefSeq"/>
        </authorList>
    </citation>
    <scope>IDENTIFICATION</scope>
    <source>
        <tissue evidence="19">Entire body</tissue>
    </source>
</reference>
<dbReference type="OrthoDB" id="10251401at2759"/>
<comment type="subcellular location">
    <subcellularLocation>
        <location evidence="1">Chromosome</location>
    </subcellularLocation>
    <subcellularLocation>
        <location evidence="2">Nucleus</location>
        <location evidence="2">Nucleolus</location>
    </subcellularLocation>
</comment>
<dbReference type="Pfam" id="PF17405">
    <property type="entry name" value="Nrap_D4"/>
    <property type="match status" value="1"/>
</dbReference>
<sequence>MSKVDENSSEEEGFELVKHSEEELSDLENEESSEESSSTNENSSLKRKLHSEDDKNKRIKKHKDLYKPPTTEELNRLHENENLFNSNLFRMQIEELLNEIKVKHKYVAIFESWYEKFQGFIKNIPEYDFEKTKAPNKPKKKKEAKHTSLQEIESNLCGNCKSDHSKVTAFIKPSNVDIFGRYRINAVVGTKLEVDIKLIMPKLLFKEKDYLNNRYWIIHNYYISYIATELKKANFCSKISYLLEHNNAFLSKLIVTPFESDKITIKIHVVPQEGSFKNHRFEPQKNNVKVNILQNDFDVNLETLKITATPYYNAAIAKTSVLEKNYNFLEDNLKDLKNVQDGIKLLTVWLKQRFEFNNPIGFTEELLLFVILYLVIKKRVNKHMSSYQVIRNFWYFLSTTDWSEDPISLSEDVKDEHLKQYRKEFDIVFLDNSGYYNLTSFLDKNIYMKIKKESQIAVNLLDKVQFNSFGALFMTKMPYQVQYDAIVIIKNENRFSNASKFISEEKKINYISFHELLLQKTIANFLQKGLGKRIKNLVPQCIESFIKDVGSKTQPEFNKLTFGITLDPEHAYKIVEIGPPADDKDAALEFQKFWGNLAHCRRFNDGSIHEAVHFEAETFHEKRNIFKKIVNFVLSEKLQLKENYMFCNELEKFISPGKSTIEESTIKVITTFDELTKLLRSLALPLGITAIHGKSDVFCYSDLFPPVPTTHNPETDVTTLQNDNIVFKENANVKWIPNYCAPIECVIHLSLHSKWPNDFEALKHIKTAFYLKISELLKEKSNVKSNVRPEFFDVYYKGYVFRFTLYHPKEIKFLKKEVDSTGTISYKDTEDSINYEKELDIACKISGALNGIQSQFSSFGPSNTLIKRWLRSQLIDNFYIPDIVINMLNASIYLNNVHLSNSNLPQVQFLRFLKFIQDSDWNLNAVVVNFNDEITKEQLDSYETNFHQNRQNYPPLYIITPYDNGKSLFTINTCGKEVLRRLAILATATYNVLLESFLQTFEVKLLESIFVPNMDGYNLLIHLKPLLNSRRNESIDECNKKHLKKSKCKNVFTKNYDKFAIPIVGFNPVDLYLSELRANYGEFAYFFHNVYGGCTIAVLWKPNIFDEKEFKVSCVNGHKLKDNKLIFNEEAVIEDFYILGEGLVENIEKKYNDEITKEQLDSYETNFHQNRQNYPPLYIITPYDNGKSLFTINTCGKEVLRRLAILATATYNVLLESFLQTFEVKLLESIFVPNMDGYNLLIHLKPLLNSRRNESIDECNKKHLKKSKCKNVFTKNYDKFAIPIVGFNPVDLYLSELRANYGEFAYFFHNVYGGCTIAVLWKPNIFDEKEFKVSCVNGHKLKDNKLIFNEEAVIEDLYILGEGLVENIEKK</sequence>